<dbReference type="Proteomes" id="UP001054821">
    <property type="component" value="Chromosome 6"/>
</dbReference>
<sequence>MTSWLSLVSIAECGVKKRRRGLIGEGASWADRERGDSSVVSHRRRQTVDAQNGPANIVSNLVMRCVEFSAVKKAKAFGKGRTYRRQNGRSNR</sequence>
<protein>
    <submittedName>
        <fullName evidence="1">Uncharacterized protein</fullName>
    </submittedName>
</protein>
<organism evidence="1 2">
    <name type="scientific">Prunus dulcis</name>
    <name type="common">Almond</name>
    <name type="synonym">Amygdalus dulcis</name>
    <dbReference type="NCBI Taxonomy" id="3755"/>
    <lineage>
        <taxon>Eukaryota</taxon>
        <taxon>Viridiplantae</taxon>
        <taxon>Streptophyta</taxon>
        <taxon>Embryophyta</taxon>
        <taxon>Tracheophyta</taxon>
        <taxon>Spermatophyta</taxon>
        <taxon>Magnoliopsida</taxon>
        <taxon>eudicotyledons</taxon>
        <taxon>Gunneridae</taxon>
        <taxon>Pentapetalae</taxon>
        <taxon>rosids</taxon>
        <taxon>fabids</taxon>
        <taxon>Rosales</taxon>
        <taxon>Rosaceae</taxon>
        <taxon>Amygdaloideae</taxon>
        <taxon>Amygdaleae</taxon>
        <taxon>Prunus</taxon>
    </lineage>
</organism>
<comment type="caution">
    <text evidence="1">The sequence shown here is derived from an EMBL/GenBank/DDBJ whole genome shotgun (WGS) entry which is preliminary data.</text>
</comment>
<proteinExistence type="predicted"/>
<name>A0AAD4YXC5_PRUDU</name>
<dbReference type="AlphaFoldDB" id="A0AAD4YXC5"/>
<reference evidence="1 2" key="1">
    <citation type="journal article" date="2022" name="G3 (Bethesda)">
        <title>Whole-genome sequence and methylome profiling of the almond [Prunus dulcis (Mill.) D.A. Webb] cultivar 'Nonpareil'.</title>
        <authorList>
            <person name="D'Amico-Willman K.M."/>
            <person name="Ouma W.Z."/>
            <person name="Meulia T."/>
            <person name="Sideli G.M."/>
            <person name="Gradziel T.M."/>
            <person name="Fresnedo-Ramirez J."/>
        </authorList>
    </citation>
    <scope>NUCLEOTIDE SEQUENCE [LARGE SCALE GENOMIC DNA]</scope>
    <source>
        <strain evidence="1">Clone GOH B32 T37-40</strain>
    </source>
</reference>
<gene>
    <name evidence="1" type="ORF">L3X38_033877</name>
</gene>
<keyword evidence="2" id="KW-1185">Reference proteome</keyword>
<evidence type="ECO:0000313" key="2">
    <source>
        <dbReference type="Proteomes" id="UP001054821"/>
    </source>
</evidence>
<accession>A0AAD4YXC5</accession>
<dbReference type="EMBL" id="JAJFAZ020000006">
    <property type="protein sequence ID" value="KAI5324804.1"/>
    <property type="molecule type" value="Genomic_DNA"/>
</dbReference>
<evidence type="ECO:0000313" key="1">
    <source>
        <dbReference type="EMBL" id="KAI5324804.1"/>
    </source>
</evidence>